<dbReference type="InterPro" id="IPR002559">
    <property type="entry name" value="Transposase_11"/>
</dbReference>
<protein>
    <submittedName>
        <fullName evidence="2">Transposase dde domain</fullName>
    </submittedName>
</protein>
<feature type="domain" description="Transposase IS4-like" evidence="1">
    <location>
        <begin position="49"/>
        <end position="148"/>
    </location>
</feature>
<keyword evidence="3" id="KW-1185">Reference proteome</keyword>
<evidence type="ECO:0000259" key="1">
    <source>
        <dbReference type="Pfam" id="PF01609"/>
    </source>
</evidence>
<accession>A0A4U8YZS8</accession>
<dbReference type="PANTHER" id="PTHR33258:SF1">
    <property type="entry name" value="TRANSPOSASE INSL FOR INSERTION SEQUENCE ELEMENT IS186A-RELATED"/>
    <property type="match status" value="1"/>
</dbReference>
<dbReference type="Proteomes" id="UP000507962">
    <property type="component" value="Unassembled WGS sequence"/>
</dbReference>
<proteinExistence type="predicted"/>
<dbReference type="PANTHER" id="PTHR33258">
    <property type="entry name" value="TRANSPOSASE INSL FOR INSERTION SEQUENCE ELEMENT IS186A-RELATED"/>
    <property type="match status" value="1"/>
</dbReference>
<dbReference type="EMBL" id="CAADHO010000018">
    <property type="protein sequence ID" value="VFQ47453.1"/>
    <property type="molecule type" value="Genomic_DNA"/>
</dbReference>
<dbReference type="Pfam" id="PF01609">
    <property type="entry name" value="DDE_Tnp_1"/>
    <property type="match status" value="1"/>
</dbReference>
<dbReference type="AlphaFoldDB" id="A0A4U8YZS8"/>
<dbReference type="GO" id="GO:0003677">
    <property type="term" value="F:DNA binding"/>
    <property type="evidence" value="ECO:0007669"/>
    <property type="project" value="InterPro"/>
</dbReference>
<name>A0A4U8YZS8_9BACT</name>
<gene>
    <name evidence="2" type="ORF">MSL71_51530</name>
</gene>
<dbReference type="GO" id="GO:0004803">
    <property type="term" value="F:transposase activity"/>
    <property type="evidence" value="ECO:0007669"/>
    <property type="project" value="InterPro"/>
</dbReference>
<sequence>MKQSPSKSILSYANQKRPWEMYRILFYETLGKCQALAPTMHKFLYENKLLSLDSSTISLCLGLFTWAKFRKTKGAVKLHLLLNHDGYLQSFVHITSGSTHDVTLARNLNIASESIVAMDQAYIDYKLFCRWTEDHVRFVTRTKSKAASRVVETRAVPKNRNIISGEDIEFTDK</sequence>
<organism evidence="2 3">
    <name type="scientific">Desulfoluna butyratoxydans</name>
    <dbReference type="NCBI Taxonomy" id="231438"/>
    <lineage>
        <taxon>Bacteria</taxon>
        <taxon>Pseudomonadati</taxon>
        <taxon>Thermodesulfobacteriota</taxon>
        <taxon>Desulfobacteria</taxon>
        <taxon>Desulfobacterales</taxon>
        <taxon>Desulfolunaceae</taxon>
        <taxon>Desulfoluna</taxon>
    </lineage>
</organism>
<reference evidence="2 3" key="1">
    <citation type="submission" date="2019-03" db="EMBL/GenBank/DDBJ databases">
        <authorList>
            <person name="Nijsse B."/>
        </authorList>
    </citation>
    <scope>NUCLEOTIDE SEQUENCE [LARGE SCALE GENOMIC DNA]</scope>
    <source>
        <strain evidence="2">Desulfoluna butyratoxydans MSL71</strain>
    </source>
</reference>
<evidence type="ECO:0000313" key="2">
    <source>
        <dbReference type="EMBL" id="VFQ47453.1"/>
    </source>
</evidence>
<dbReference type="GO" id="GO:0006313">
    <property type="term" value="P:DNA transposition"/>
    <property type="evidence" value="ECO:0007669"/>
    <property type="project" value="InterPro"/>
</dbReference>
<evidence type="ECO:0000313" key="3">
    <source>
        <dbReference type="Proteomes" id="UP000507962"/>
    </source>
</evidence>